<evidence type="ECO:0000313" key="2">
    <source>
        <dbReference type="Proteomes" id="UP000008367"/>
    </source>
</evidence>
<name>A0A454D3M2_VIBHA</name>
<reference evidence="1 2" key="1">
    <citation type="submission" date="2012-10" db="EMBL/GenBank/DDBJ databases">
        <title>Genome sequence of Vibrio Cholerae HENC-02.</title>
        <authorList>
            <person name="Eppinger M."/>
            <person name="Hasan N.A."/>
            <person name="Sengamalay N."/>
            <person name="Hine E."/>
            <person name="Su Q."/>
            <person name="Daugherty S.C."/>
            <person name="Young S."/>
            <person name="Sadzewicz L."/>
            <person name="Tallon L."/>
            <person name="Cebula T.A."/>
            <person name="Ravel J."/>
            <person name="Colwell R.R."/>
        </authorList>
    </citation>
    <scope>NUCLEOTIDE SEQUENCE [LARGE SCALE GENOMIC DNA]</scope>
    <source>
        <strain evidence="1 2">HENC-02</strain>
    </source>
</reference>
<proteinExistence type="predicted"/>
<dbReference type="EMBL" id="AJSR01000389">
    <property type="protein sequence ID" value="EKM33230.1"/>
    <property type="molecule type" value="Genomic_DNA"/>
</dbReference>
<sequence length="15" mass="1789">MNFFVSFIKVIIFPS</sequence>
<comment type="caution">
    <text evidence="1">The sequence shown here is derived from an EMBL/GenBank/DDBJ whole genome shotgun (WGS) entry which is preliminary data.</text>
</comment>
<accession>A0A454D3M2</accession>
<organism evidence="1 2">
    <name type="scientific">Vibrio harveyi</name>
    <name type="common">Beneckea harveyi</name>
    <dbReference type="NCBI Taxonomy" id="669"/>
    <lineage>
        <taxon>Bacteria</taxon>
        <taxon>Pseudomonadati</taxon>
        <taxon>Pseudomonadota</taxon>
        <taxon>Gammaproteobacteria</taxon>
        <taxon>Vibrionales</taxon>
        <taxon>Vibrionaceae</taxon>
        <taxon>Vibrio</taxon>
    </lineage>
</organism>
<dbReference type="Proteomes" id="UP000008367">
    <property type="component" value="Unassembled WGS sequence"/>
</dbReference>
<feature type="non-terminal residue" evidence="1">
    <location>
        <position position="15"/>
    </location>
</feature>
<evidence type="ECO:0000313" key="1">
    <source>
        <dbReference type="EMBL" id="EKM33230.1"/>
    </source>
</evidence>
<protein>
    <submittedName>
        <fullName evidence="1">Uncharacterized protein</fullName>
    </submittedName>
</protein>
<gene>
    <name evidence="1" type="ORF">VCHENC02_1289A</name>
</gene>